<organism evidence="2 3">
    <name type="scientific">Clostridium kluyveri</name>
    <dbReference type="NCBI Taxonomy" id="1534"/>
    <lineage>
        <taxon>Bacteria</taxon>
        <taxon>Bacillati</taxon>
        <taxon>Bacillota</taxon>
        <taxon>Clostridia</taxon>
        <taxon>Eubacteriales</taxon>
        <taxon>Clostridiaceae</taxon>
        <taxon>Clostridium</taxon>
    </lineage>
</organism>
<dbReference type="AlphaFoldDB" id="A0A1L5F791"/>
<evidence type="ECO:0000313" key="2">
    <source>
        <dbReference type="EMBL" id="APM38832.1"/>
    </source>
</evidence>
<protein>
    <recommendedName>
        <fullName evidence="1">PilZ domain-containing protein</fullName>
    </recommendedName>
</protein>
<evidence type="ECO:0000313" key="3">
    <source>
        <dbReference type="Proteomes" id="UP000184604"/>
    </source>
</evidence>
<dbReference type="Pfam" id="PF07238">
    <property type="entry name" value="PilZ"/>
    <property type="match status" value="1"/>
</dbReference>
<feature type="domain" description="PilZ" evidence="1">
    <location>
        <begin position="98"/>
        <end position="209"/>
    </location>
</feature>
<sequence length="217" mass="25215">MENFKITDLKTNKQIQFMNNKVFFIGKIIKIEEKFLVVSISNLQDNFIIFNVNAVANFFIIFNNNAYWCNSIVIGCKAGDYSQLVILERPKIINKIERRNWPRVPAILDIEYCVLPNNINKLSKVTQMCQRMKKKTFTIDISVGEIAIITYEKIESGKLIFLSFKIKENIVSICSVIRTEANERNANFKTALEFLDIDVNHRNIINEYIGEKMKSNT</sequence>
<gene>
    <name evidence="2" type="ORF">BS101_08730</name>
</gene>
<accession>A0A1L5F791</accession>
<dbReference type="EMBL" id="CP018335">
    <property type="protein sequence ID" value="APM38832.1"/>
    <property type="molecule type" value="Genomic_DNA"/>
</dbReference>
<evidence type="ECO:0000259" key="1">
    <source>
        <dbReference type="Pfam" id="PF07238"/>
    </source>
</evidence>
<name>A0A1L5F791_CLOKL</name>
<dbReference type="Gene3D" id="2.40.10.220">
    <property type="entry name" value="predicted glycosyltransferase like domains"/>
    <property type="match status" value="1"/>
</dbReference>
<reference evidence="2 3" key="1">
    <citation type="submission" date="2016-12" db="EMBL/GenBank/DDBJ databases">
        <title>Complete genome sequence of Clostridium kluyveri JZZ isolated from the pit mud of a Chinese flavor liquor-making factory.</title>
        <authorList>
            <person name="Wang Y."/>
        </authorList>
    </citation>
    <scope>NUCLEOTIDE SEQUENCE [LARGE SCALE GENOMIC DNA]</scope>
    <source>
        <strain evidence="2 3">JZZ</strain>
    </source>
</reference>
<dbReference type="Proteomes" id="UP000184604">
    <property type="component" value="Chromosome"/>
</dbReference>
<dbReference type="InterPro" id="IPR009875">
    <property type="entry name" value="PilZ_domain"/>
</dbReference>
<proteinExistence type="predicted"/>
<dbReference type="GO" id="GO:0035438">
    <property type="term" value="F:cyclic-di-GMP binding"/>
    <property type="evidence" value="ECO:0007669"/>
    <property type="project" value="InterPro"/>
</dbReference>
<dbReference type="OrthoDB" id="1936215at2"/>
<dbReference type="RefSeq" id="WP_073538477.1">
    <property type="nucleotide sequence ID" value="NZ_CP018335.1"/>
</dbReference>